<organism evidence="2 3">
    <name type="scientific">Halobaculum roseum</name>
    <dbReference type="NCBI Taxonomy" id="2175149"/>
    <lineage>
        <taxon>Archaea</taxon>
        <taxon>Methanobacteriati</taxon>
        <taxon>Methanobacteriota</taxon>
        <taxon>Stenosarchaea group</taxon>
        <taxon>Halobacteria</taxon>
        <taxon>Halobacteriales</taxon>
        <taxon>Haloferacaceae</taxon>
        <taxon>Halobaculum</taxon>
    </lineage>
</organism>
<proteinExistence type="predicted"/>
<sequence length="234" mass="25736">MSVLDSLLARAGNRDHAVTVYRREDPVEVESLFAAHGIEFEVRTLGPTGPDPFVLIETDGEFVGVIAAAELDHLFDPPIGRPGEREDVPAGYRALFELFDDTLFASMRRRTLLAVSREIEERAYRVGSGTLRASFQRFSAFRPQVDVYRHLAAETDLDIHVHGADDWDAPTISGVTYHTIDDGDLGRFWVVAFDGGDDGHACGLVAREESDGYTGVWTDDEPVVDEILSTVAAA</sequence>
<comment type="caution">
    <text evidence="2">The sequence shown here is derived from an EMBL/GenBank/DDBJ whole genome shotgun (WGS) entry which is preliminary data.</text>
</comment>
<gene>
    <name evidence="2" type="ORF">ACFFOL_01740</name>
</gene>
<dbReference type="Proteomes" id="UP001589595">
    <property type="component" value="Unassembled WGS sequence"/>
</dbReference>
<evidence type="ECO:0000259" key="1">
    <source>
        <dbReference type="Pfam" id="PF10069"/>
    </source>
</evidence>
<protein>
    <submittedName>
        <fullName evidence="2">DICT sensory domain-containing protein</fullName>
    </submittedName>
</protein>
<name>A0ABD5MK46_9EURY</name>
<reference evidence="2" key="1">
    <citation type="submission" date="2024-09" db="EMBL/GenBank/DDBJ databases">
        <authorList>
            <person name="Sun Q."/>
        </authorList>
    </citation>
    <scope>NUCLEOTIDE SEQUENCE [LARGE SCALE GENOMIC DNA]</scope>
    <source>
        <strain evidence="2">JCM 31273</strain>
    </source>
</reference>
<dbReference type="PIRSF" id="PIRSF030471">
    <property type="entry name" value="STR_Vng0742h_prd"/>
    <property type="match status" value="1"/>
</dbReference>
<dbReference type="AlphaFoldDB" id="A0ABD5MK46"/>
<feature type="domain" description="DICT" evidence="1">
    <location>
        <begin position="107"/>
        <end position="208"/>
    </location>
</feature>
<dbReference type="InterPro" id="IPR019278">
    <property type="entry name" value="DICT_dom"/>
</dbReference>
<evidence type="ECO:0000313" key="3">
    <source>
        <dbReference type="Proteomes" id="UP001589595"/>
    </source>
</evidence>
<dbReference type="Pfam" id="PF10069">
    <property type="entry name" value="DICT"/>
    <property type="match status" value="1"/>
</dbReference>
<dbReference type="InterPro" id="IPR016954">
    <property type="entry name" value="Uncharacterised_Vng0742h"/>
</dbReference>
<keyword evidence="3" id="KW-1185">Reference proteome</keyword>
<dbReference type="EMBL" id="JBHMAJ010000001">
    <property type="protein sequence ID" value="MFB9822910.1"/>
    <property type="molecule type" value="Genomic_DNA"/>
</dbReference>
<accession>A0ABD5MK46</accession>
<evidence type="ECO:0000313" key="2">
    <source>
        <dbReference type="EMBL" id="MFB9822910.1"/>
    </source>
</evidence>
<dbReference type="RefSeq" id="WP_225935143.1">
    <property type="nucleotide sequence ID" value="NZ_CP082286.1"/>
</dbReference>
<dbReference type="GeneID" id="67212242"/>